<dbReference type="InterPro" id="IPR015797">
    <property type="entry name" value="NUDIX_hydrolase-like_dom_sf"/>
</dbReference>
<dbReference type="RefSeq" id="WP_125479695.1">
    <property type="nucleotide sequence ID" value="NZ_RSFW01000011.1"/>
</dbReference>
<dbReference type="AlphaFoldDB" id="A0A427TT16"/>
<accession>A0A427TT16</accession>
<name>A0A427TT16_9BACI</name>
<evidence type="ECO:0000256" key="3">
    <source>
        <dbReference type="RuleBase" id="RU003476"/>
    </source>
</evidence>
<feature type="domain" description="Nudix hydrolase" evidence="4">
    <location>
        <begin position="7"/>
        <end position="139"/>
    </location>
</feature>
<dbReference type="PANTHER" id="PTHR43046">
    <property type="entry name" value="GDP-MANNOSE MANNOSYL HYDROLASE"/>
    <property type="match status" value="1"/>
</dbReference>
<dbReference type="OrthoDB" id="9786141at2"/>
<dbReference type="PROSITE" id="PS51462">
    <property type="entry name" value="NUDIX"/>
    <property type="match status" value="1"/>
</dbReference>
<dbReference type="SUPFAM" id="SSF55811">
    <property type="entry name" value="Nudix"/>
    <property type="match status" value="1"/>
</dbReference>
<dbReference type="PROSITE" id="PS00893">
    <property type="entry name" value="NUDIX_BOX"/>
    <property type="match status" value="1"/>
</dbReference>
<evidence type="ECO:0000259" key="4">
    <source>
        <dbReference type="PROSITE" id="PS51462"/>
    </source>
</evidence>
<dbReference type="EMBL" id="RSFW01000011">
    <property type="protein sequence ID" value="RSD27523.1"/>
    <property type="molecule type" value="Genomic_DNA"/>
</dbReference>
<comment type="similarity">
    <text evidence="3">Belongs to the Nudix hydrolase family.</text>
</comment>
<dbReference type="PRINTS" id="PR00502">
    <property type="entry name" value="NUDIXFAMILY"/>
</dbReference>
<dbReference type="GO" id="GO:0016787">
    <property type="term" value="F:hydrolase activity"/>
    <property type="evidence" value="ECO:0007669"/>
    <property type="project" value="UniProtKB-KW"/>
</dbReference>
<dbReference type="Gene3D" id="3.90.79.10">
    <property type="entry name" value="Nucleoside Triphosphate Pyrophosphohydrolase"/>
    <property type="match status" value="1"/>
</dbReference>
<dbReference type="PANTHER" id="PTHR43046:SF14">
    <property type="entry name" value="MUTT_NUDIX FAMILY PROTEIN"/>
    <property type="match status" value="1"/>
</dbReference>
<evidence type="ECO:0000313" key="6">
    <source>
        <dbReference type="Proteomes" id="UP000279911"/>
    </source>
</evidence>
<comment type="caution">
    <text evidence="5">The sequence shown here is derived from an EMBL/GenBank/DDBJ whole genome shotgun (WGS) entry which is preliminary data.</text>
</comment>
<keyword evidence="2 3" id="KW-0378">Hydrolase</keyword>
<evidence type="ECO:0000256" key="1">
    <source>
        <dbReference type="ARBA" id="ARBA00001946"/>
    </source>
</evidence>
<comment type="cofactor">
    <cofactor evidence="1">
        <name>Mg(2+)</name>
        <dbReference type="ChEBI" id="CHEBI:18420"/>
    </cofactor>
</comment>
<dbReference type="InterPro" id="IPR020476">
    <property type="entry name" value="Nudix_hydrolase"/>
</dbReference>
<dbReference type="Proteomes" id="UP000279911">
    <property type="component" value="Unassembled WGS sequence"/>
</dbReference>
<reference evidence="6" key="1">
    <citation type="submission" date="2018-12" db="EMBL/GenBank/DDBJ databases">
        <title>Bacillus chawlae sp. nov., Bacillus glennii sp. nov., and Bacillus saganii sp. nov. Isolated from the Vehicle Assembly Building at Kennedy Space Center where the Viking Spacecraft were Assembled.</title>
        <authorList>
            <person name="Seuylemezian A."/>
            <person name="Vaishampayan P."/>
        </authorList>
    </citation>
    <scope>NUCLEOTIDE SEQUENCE [LARGE SCALE GENOMIC DNA]</scope>
    <source>
        <strain evidence="6">DSM 13966</strain>
    </source>
</reference>
<dbReference type="Pfam" id="PF00293">
    <property type="entry name" value="NUDIX"/>
    <property type="match status" value="1"/>
</dbReference>
<proteinExistence type="inferred from homology"/>
<protein>
    <submittedName>
        <fullName evidence="5">NUDIX hydrolase</fullName>
    </submittedName>
</protein>
<evidence type="ECO:0000313" key="5">
    <source>
        <dbReference type="EMBL" id="RSD27523.1"/>
    </source>
</evidence>
<sequence>MGKRENVWLGVAGVVIANDGRWLVVKKRYGGLKGSWSLPAGFVDEGETVDEAVIREVREETGVECTVKGLIGVRTGVIRESISDNMLVFLLEPLPAQQITTQENELYEARYMSPEELKTDSKTSMLLHYLLDQPAWNAVSCQDGKNPGDQFHYTAYKLFL</sequence>
<dbReference type="InterPro" id="IPR020084">
    <property type="entry name" value="NUDIX_hydrolase_CS"/>
</dbReference>
<gene>
    <name evidence="5" type="ORF">EJA10_09145</name>
</gene>
<organism evidence="5 6">
    <name type="scientific">Mesobacillus subterraneus</name>
    <dbReference type="NCBI Taxonomy" id="285983"/>
    <lineage>
        <taxon>Bacteria</taxon>
        <taxon>Bacillati</taxon>
        <taxon>Bacillota</taxon>
        <taxon>Bacilli</taxon>
        <taxon>Bacillales</taxon>
        <taxon>Bacillaceae</taxon>
        <taxon>Mesobacillus</taxon>
    </lineage>
</organism>
<dbReference type="InterPro" id="IPR000086">
    <property type="entry name" value="NUDIX_hydrolase_dom"/>
</dbReference>
<evidence type="ECO:0000256" key="2">
    <source>
        <dbReference type="ARBA" id="ARBA00022801"/>
    </source>
</evidence>
<dbReference type="CDD" id="cd04691">
    <property type="entry name" value="NUDIX_ADPRase"/>
    <property type="match status" value="1"/>
</dbReference>